<dbReference type="EMBL" id="NEVH01013549">
    <property type="protein sequence ID" value="PNF28873.1"/>
    <property type="molecule type" value="Genomic_DNA"/>
</dbReference>
<organism evidence="2 3">
    <name type="scientific">Cryptotermes secundus</name>
    <dbReference type="NCBI Taxonomy" id="105785"/>
    <lineage>
        <taxon>Eukaryota</taxon>
        <taxon>Metazoa</taxon>
        <taxon>Ecdysozoa</taxon>
        <taxon>Arthropoda</taxon>
        <taxon>Hexapoda</taxon>
        <taxon>Insecta</taxon>
        <taxon>Pterygota</taxon>
        <taxon>Neoptera</taxon>
        <taxon>Polyneoptera</taxon>
        <taxon>Dictyoptera</taxon>
        <taxon>Blattodea</taxon>
        <taxon>Blattoidea</taxon>
        <taxon>Termitoidae</taxon>
        <taxon>Kalotermitidae</taxon>
        <taxon>Cryptotermitinae</taxon>
        <taxon>Cryptotermes</taxon>
    </lineage>
</organism>
<sequence length="112" mass="13026">MDEVVSLIEAGKEDRILIALDIHTKHRLVRFFFVGFEVLIVMTMKNTVFWDVTLCNQVYQTPIAACFLLVSCLACFSTLKKALYSSETLLHFYWTTQGYIPEYSTRIIQFMV</sequence>
<gene>
    <name evidence="2" type="ORF">B7P43_G04436</name>
</gene>
<keyword evidence="3" id="KW-1185">Reference proteome</keyword>
<protein>
    <submittedName>
        <fullName evidence="2">Uncharacterized protein</fullName>
    </submittedName>
</protein>
<keyword evidence="1" id="KW-0472">Membrane</keyword>
<dbReference type="AlphaFoldDB" id="A0A2J7QJV3"/>
<feature type="transmembrane region" description="Helical" evidence="1">
    <location>
        <begin position="62"/>
        <end position="79"/>
    </location>
</feature>
<proteinExistence type="predicted"/>
<keyword evidence="1" id="KW-0812">Transmembrane</keyword>
<dbReference type="Proteomes" id="UP000235965">
    <property type="component" value="Unassembled WGS sequence"/>
</dbReference>
<evidence type="ECO:0000313" key="2">
    <source>
        <dbReference type="EMBL" id="PNF28873.1"/>
    </source>
</evidence>
<feature type="transmembrane region" description="Helical" evidence="1">
    <location>
        <begin position="28"/>
        <end position="50"/>
    </location>
</feature>
<evidence type="ECO:0000256" key="1">
    <source>
        <dbReference type="SAM" id="Phobius"/>
    </source>
</evidence>
<dbReference type="InParanoid" id="A0A2J7QJV3"/>
<keyword evidence="1" id="KW-1133">Transmembrane helix</keyword>
<reference evidence="2 3" key="1">
    <citation type="submission" date="2017-12" db="EMBL/GenBank/DDBJ databases">
        <title>Hemimetabolous genomes reveal molecular basis of termite eusociality.</title>
        <authorList>
            <person name="Harrison M.C."/>
            <person name="Jongepier E."/>
            <person name="Robertson H.M."/>
            <person name="Arning N."/>
            <person name="Bitard-Feildel T."/>
            <person name="Chao H."/>
            <person name="Childers C.P."/>
            <person name="Dinh H."/>
            <person name="Doddapaneni H."/>
            <person name="Dugan S."/>
            <person name="Gowin J."/>
            <person name="Greiner C."/>
            <person name="Han Y."/>
            <person name="Hu H."/>
            <person name="Hughes D.S.T."/>
            <person name="Huylmans A.-K."/>
            <person name="Kemena C."/>
            <person name="Kremer L.P.M."/>
            <person name="Lee S.L."/>
            <person name="Lopez-Ezquerra A."/>
            <person name="Mallet L."/>
            <person name="Monroy-Kuhn J.M."/>
            <person name="Moser A."/>
            <person name="Murali S.C."/>
            <person name="Muzny D.M."/>
            <person name="Otani S."/>
            <person name="Piulachs M.-D."/>
            <person name="Poelchau M."/>
            <person name="Qu J."/>
            <person name="Schaub F."/>
            <person name="Wada-Katsumata A."/>
            <person name="Worley K.C."/>
            <person name="Xie Q."/>
            <person name="Ylla G."/>
            <person name="Poulsen M."/>
            <person name="Gibbs R.A."/>
            <person name="Schal C."/>
            <person name="Richards S."/>
            <person name="Belles X."/>
            <person name="Korb J."/>
            <person name="Bornberg-Bauer E."/>
        </authorList>
    </citation>
    <scope>NUCLEOTIDE SEQUENCE [LARGE SCALE GENOMIC DNA]</scope>
    <source>
        <tissue evidence="2">Whole body</tissue>
    </source>
</reference>
<accession>A0A2J7QJV3</accession>
<name>A0A2J7QJV3_9NEOP</name>
<comment type="caution">
    <text evidence="2">The sequence shown here is derived from an EMBL/GenBank/DDBJ whole genome shotgun (WGS) entry which is preliminary data.</text>
</comment>
<evidence type="ECO:0000313" key="3">
    <source>
        <dbReference type="Proteomes" id="UP000235965"/>
    </source>
</evidence>